<accession>A0A7J5XRH2</accession>
<comment type="caution">
    <text evidence="1">The sequence shown here is derived from an EMBL/GenBank/DDBJ whole genome shotgun (WGS) entry which is preliminary data.</text>
</comment>
<dbReference type="Proteomes" id="UP000518266">
    <property type="component" value="Unassembled WGS sequence"/>
</dbReference>
<protein>
    <submittedName>
        <fullName evidence="1">Uncharacterized protein</fullName>
    </submittedName>
</protein>
<dbReference type="EMBL" id="JAAKFY010000021">
    <property type="protein sequence ID" value="KAF3839690.1"/>
    <property type="molecule type" value="Genomic_DNA"/>
</dbReference>
<organism evidence="1 2">
    <name type="scientific">Dissostichus mawsoni</name>
    <name type="common">Antarctic cod</name>
    <dbReference type="NCBI Taxonomy" id="36200"/>
    <lineage>
        <taxon>Eukaryota</taxon>
        <taxon>Metazoa</taxon>
        <taxon>Chordata</taxon>
        <taxon>Craniata</taxon>
        <taxon>Vertebrata</taxon>
        <taxon>Euteleostomi</taxon>
        <taxon>Actinopterygii</taxon>
        <taxon>Neopterygii</taxon>
        <taxon>Teleostei</taxon>
        <taxon>Neoteleostei</taxon>
        <taxon>Acanthomorphata</taxon>
        <taxon>Eupercaria</taxon>
        <taxon>Perciformes</taxon>
        <taxon>Notothenioidei</taxon>
        <taxon>Nototheniidae</taxon>
        <taxon>Dissostichus</taxon>
    </lineage>
</organism>
<proteinExistence type="predicted"/>
<evidence type="ECO:0000313" key="1">
    <source>
        <dbReference type="EMBL" id="KAF3839690.1"/>
    </source>
</evidence>
<reference evidence="1 2" key="1">
    <citation type="submission" date="2020-03" db="EMBL/GenBank/DDBJ databases">
        <title>Dissostichus mawsoni Genome sequencing and assembly.</title>
        <authorList>
            <person name="Park H."/>
        </authorList>
    </citation>
    <scope>NUCLEOTIDE SEQUENCE [LARGE SCALE GENOMIC DNA]</scope>
    <source>
        <strain evidence="1">DM0001</strain>
        <tissue evidence="1">Muscle</tissue>
    </source>
</reference>
<dbReference type="OrthoDB" id="10598004at2759"/>
<dbReference type="AlphaFoldDB" id="A0A7J5XRH2"/>
<evidence type="ECO:0000313" key="2">
    <source>
        <dbReference type="Proteomes" id="UP000518266"/>
    </source>
</evidence>
<keyword evidence="2" id="KW-1185">Reference proteome</keyword>
<name>A0A7J5XRH2_DISMA</name>
<gene>
    <name evidence="1" type="ORF">F7725_018407</name>
</gene>
<sequence length="148" mass="16197">MVAISLSNWALSACRLTSSLSLEFSASPSAHRLLLGQTLRGEEVRRRYLRKTFAAGAWKQSDGALTWSNFFCLFSRAVQFCLSLCRARVMSSISSLSRSLCRSTLSFSSFCRSFATALSSSLWSFLRVSSPASTAVFTSSDCLRSSAS</sequence>